<dbReference type="InterPro" id="IPR014721">
    <property type="entry name" value="Ribsml_uS5_D2-typ_fold_subgr"/>
</dbReference>
<dbReference type="Proteomes" id="UP000178841">
    <property type="component" value="Unassembled WGS sequence"/>
</dbReference>
<dbReference type="Pfam" id="PF01078">
    <property type="entry name" value="Mg_chelatase"/>
    <property type="match status" value="1"/>
</dbReference>
<dbReference type="PRINTS" id="PR01657">
    <property type="entry name" value="MCMFAMILY"/>
</dbReference>
<evidence type="ECO:0000256" key="1">
    <source>
        <dbReference type="ARBA" id="ARBA00006354"/>
    </source>
</evidence>
<dbReference type="SMART" id="SM00382">
    <property type="entry name" value="AAA"/>
    <property type="match status" value="1"/>
</dbReference>
<dbReference type="Gene3D" id="3.30.230.10">
    <property type="match status" value="1"/>
</dbReference>
<dbReference type="InterPro" id="IPR001208">
    <property type="entry name" value="MCM_dom"/>
</dbReference>
<accession>A0A1G2CRG4</accession>
<name>A0A1G2CRG4_9BACT</name>
<dbReference type="InterPro" id="IPR045006">
    <property type="entry name" value="CHLI-like"/>
</dbReference>
<evidence type="ECO:0000259" key="4">
    <source>
        <dbReference type="PROSITE" id="PS50051"/>
    </source>
</evidence>
<dbReference type="Pfam" id="PF13541">
    <property type="entry name" value="ChlI"/>
    <property type="match status" value="1"/>
</dbReference>
<evidence type="ECO:0000256" key="2">
    <source>
        <dbReference type="ARBA" id="ARBA00022741"/>
    </source>
</evidence>
<evidence type="ECO:0000313" key="6">
    <source>
        <dbReference type="Proteomes" id="UP000178841"/>
    </source>
</evidence>
<dbReference type="GO" id="GO:0005524">
    <property type="term" value="F:ATP binding"/>
    <property type="evidence" value="ECO:0007669"/>
    <property type="project" value="UniProtKB-KW"/>
</dbReference>
<gene>
    <name evidence="5" type="ORF">A2648_00010</name>
</gene>
<dbReference type="InterPro" id="IPR004482">
    <property type="entry name" value="Mg_chelat-rel"/>
</dbReference>
<dbReference type="Pfam" id="PF13335">
    <property type="entry name" value="Mg_chelatase_C"/>
    <property type="match status" value="1"/>
</dbReference>
<feature type="domain" description="MCM C-terminal AAA(+) ATPase" evidence="4">
    <location>
        <begin position="295"/>
        <end position="394"/>
    </location>
</feature>
<dbReference type="InterPro" id="IPR000523">
    <property type="entry name" value="Mg_chelatse_chII-like_cat_dom"/>
</dbReference>
<dbReference type="NCBIfam" id="TIGR00368">
    <property type="entry name" value="YifB family Mg chelatase-like AAA ATPase"/>
    <property type="match status" value="1"/>
</dbReference>
<reference evidence="5 6" key="1">
    <citation type="journal article" date="2016" name="Nat. Commun.">
        <title>Thousands of microbial genomes shed light on interconnected biogeochemical processes in an aquifer system.</title>
        <authorList>
            <person name="Anantharaman K."/>
            <person name="Brown C.T."/>
            <person name="Hug L.A."/>
            <person name="Sharon I."/>
            <person name="Castelle C.J."/>
            <person name="Probst A.J."/>
            <person name="Thomas B.C."/>
            <person name="Singh A."/>
            <person name="Wilkins M.J."/>
            <person name="Karaoz U."/>
            <person name="Brodie E.L."/>
            <person name="Williams K.H."/>
            <person name="Hubbard S.S."/>
            <person name="Banfield J.F."/>
        </authorList>
    </citation>
    <scope>NUCLEOTIDE SEQUENCE [LARGE SCALE GENOMIC DNA]</scope>
</reference>
<dbReference type="AlphaFoldDB" id="A0A1G2CRG4"/>
<dbReference type="EMBL" id="MHLH01000012">
    <property type="protein sequence ID" value="OGZ03976.1"/>
    <property type="molecule type" value="Genomic_DNA"/>
</dbReference>
<dbReference type="InterPro" id="IPR027417">
    <property type="entry name" value="P-loop_NTPase"/>
</dbReference>
<protein>
    <submittedName>
        <fullName evidence="5">Magnesium chelatase</fullName>
    </submittedName>
</protein>
<dbReference type="Gene3D" id="3.40.50.300">
    <property type="entry name" value="P-loop containing nucleotide triphosphate hydrolases"/>
    <property type="match status" value="1"/>
</dbReference>
<dbReference type="InterPro" id="IPR003593">
    <property type="entry name" value="AAA+_ATPase"/>
</dbReference>
<dbReference type="STRING" id="1798657.A2648_00010"/>
<proteinExistence type="inferred from homology"/>
<keyword evidence="2" id="KW-0547">Nucleotide-binding</keyword>
<dbReference type="GO" id="GO:0003677">
    <property type="term" value="F:DNA binding"/>
    <property type="evidence" value="ECO:0007669"/>
    <property type="project" value="InterPro"/>
</dbReference>
<dbReference type="SUPFAM" id="SSF52540">
    <property type="entry name" value="P-loop containing nucleoside triphosphate hydrolases"/>
    <property type="match status" value="1"/>
</dbReference>
<sequence length="513" mass="56410">MGLSKVYSAQVSLLNAHIVSVEADIARGLYQFSVVGLPDKAVEESRDRVGAAVKNSGFSAPKQKNHKITISLAPAELKKEGPAFDLPIALSYLLASKEILFDPEKKLFVGELSLSGEVRGVRGVLSIAKEAKAKKFEEIYVPEENAGEAALVGGINVFGVSTLRDLASHFKKDPQSKKIKNRPITKIIYAKPETSLDFQDIKGQTFAKQGLLIAAAGGHNVGMYGPPGTGKTMLARAFSGILPQLSEEEVFEVSSIYSVAGLLEKGLVTQPPFRAPHHTSSYVSLVGGGAVPRPGEMTLAHRGVLFLDEFPEFDKRVIESLRQPLEDGKISIARAKGSAIFPARVTLIASMNPCPCGFYESNIKRCVCRPQDLLKYRRKLSGPIVDRIDLWLSVEGVEYKTLSERAGSGVASKNMREKVTRARARQEKRFLSAGRKIRMNSEMNARDLVMMIDLSPKVKKILEQGAERLKLSARGYHKMIKLARTIADLDDKDEIEESHALEAFQYRPKENSF</sequence>
<evidence type="ECO:0000256" key="3">
    <source>
        <dbReference type="ARBA" id="ARBA00022840"/>
    </source>
</evidence>
<organism evidence="5 6">
    <name type="scientific">Candidatus Lloydbacteria bacterium RIFCSPHIGHO2_01_FULL_41_20</name>
    <dbReference type="NCBI Taxonomy" id="1798657"/>
    <lineage>
        <taxon>Bacteria</taxon>
        <taxon>Candidatus Lloydiibacteriota</taxon>
    </lineage>
</organism>
<dbReference type="SUPFAM" id="SSF54211">
    <property type="entry name" value="Ribosomal protein S5 domain 2-like"/>
    <property type="match status" value="1"/>
</dbReference>
<dbReference type="InterPro" id="IPR025158">
    <property type="entry name" value="Mg_chelat-rel_C"/>
</dbReference>
<dbReference type="PANTHER" id="PTHR32039:SF7">
    <property type="entry name" value="COMPETENCE PROTEIN COMM"/>
    <property type="match status" value="1"/>
</dbReference>
<keyword evidence="3" id="KW-0067">ATP-binding</keyword>
<dbReference type="PROSITE" id="PS50051">
    <property type="entry name" value="MCM_2"/>
    <property type="match status" value="1"/>
</dbReference>
<comment type="similarity">
    <text evidence="1">Belongs to the Mg-chelatase subunits D/I family. ComM subfamily.</text>
</comment>
<dbReference type="InterPro" id="IPR020568">
    <property type="entry name" value="Ribosomal_Su5_D2-typ_SF"/>
</dbReference>
<evidence type="ECO:0000313" key="5">
    <source>
        <dbReference type="EMBL" id="OGZ03976.1"/>
    </source>
</evidence>
<comment type="caution">
    <text evidence="5">The sequence shown here is derived from an EMBL/GenBank/DDBJ whole genome shotgun (WGS) entry which is preliminary data.</text>
</comment>
<dbReference type="PANTHER" id="PTHR32039">
    <property type="entry name" value="MAGNESIUM-CHELATASE SUBUNIT CHLI"/>
    <property type="match status" value="1"/>
</dbReference>